<dbReference type="EMBL" id="UOEO01000177">
    <property type="protein sequence ID" value="VAW21621.1"/>
    <property type="molecule type" value="Genomic_DNA"/>
</dbReference>
<proteinExistence type="predicted"/>
<gene>
    <name evidence="2" type="ORF">MNBD_ALPHA12-1255</name>
</gene>
<dbReference type="PROSITE" id="PS51677">
    <property type="entry name" value="NODB"/>
    <property type="match status" value="1"/>
</dbReference>
<dbReference type="Gene3D" id="3.20.20.370">
    <property type="entry name" value="Glycoside hydrolase/deacetylase"/>
    <property type="match status" value="1"/>
</dbReference>
<evidence type="ECO:0000313" key="2">
    <source>
        <dbReference type="EMBL" id="VAW21621.1"/>
    </source>
</evidence>
<dbReference type="PANTHER" id="PTHR47561">
    <property type="entry name" value="POLYSACCHARIDE DEACETYLASE FAMILY PROTEIN (AFU_ORTHOLOGUE AFUA_6G05030)"/>
    <property type="match status" value="1"/>
</dbReference>
<name>A0A3B0TSL7_9ZZZZ</name>
<evidence type="ECO:0000259" key="1">
    <source>
        <dbReference type="PROSITE" id="PS51677"/>
    </source>
</evidence>
<dbReference type="PANTHER" id="PTHR47561:SF1">
    <property type="entry name" value="POLYSACCHARIDE DEACETYLASE FAMILY PROTEIN (AFU_ORTHOLOGUE AFUA_6G05030)"/>
    <property type="match status" value="1"/>
</dbReference>
<dbReference type="GO" id="GO:0005975">
    <property type="term" value="P:carbohydrate metabolic process"/>
    <property type="evidence" value="ECO:0007669"/>
    <property type="project" value="InterPro"/>
</dbReference>
<dbReference type="InterPro" id="IPR037950">
    <property type="entry name" value="PgdA-like"/>
</dbReference>
<reference evidence="2" key="1">
    <citation type="submission" date="2018-06" db="EMBL/GenBank/DDBJ databases">
        <authorList>
            <person name="Zhirakovskaya E."/>
        </authorList>
    </citation>
    <scope>NUCLEOTIDE SEQUENCE</scope>
</reference>
<dbReference type="AlphaFoldDB" id="A0A3B0TSL7"/>
<dbReference type="Pfam" id="PF01522">
    <property type="entry name" value="Polysacc_deac_1"/>
    <property type="match status" value="1"/>
</dbReference>
<protein>
    <submittedName>
        <fullName evidence="2">Polysaccharide deacetylase domain protein</fullName>
    </submittedName>
</protein>
<dbReference type="CDD" id="cd10938">
    <property type="entry name" value="CE4_HpPgdA_like"/>
    <property type="match status" value="1"/>
</dbReference>
<organism evidence="2">
    <name type="scientific">hydrothermal vent metagenome</name>
    <dbReference type="NCBI Taxonomy" id="652676"/>
    <lineage>
        <taxon>unclassified sequences</taxon>
        <taxon>metagenomes</taxon>
        <taxon>ecological metagenomes</taxon>
    </lineage>
</organism>
<dbReference type="SUPFAM" id="SSF88713">
    <property type="entry name" value="Glycoside hydrolase/deacetylase"/>
    <property type="match status" value="1"/>
</dbReference>
<accession>A0A3B0TSL7</accession>
<feature type="domain" description="NodB homology" evidence="1">
    <location>
        <begin position="44"/>
        <end position="265"/>
    </location>
</feature>
<dbReference type="GO" id="GO:0016810">
    <property type="term" value="F:hydrolase activity, acting on carbon-nitrogen (but not peptide) bonds"/>
    <property type="evidence" value="ECO:0007669"/>
    <property type="project" value="InterPro"/>
</dbReference>
<dbReference type="InterPro" id="IPR011330">
    <property type="entry name" value="Glyco_hydro/deAcase_b/a-brl"/>
</dbReference>
<dbReference type="InterPro" id="IPR002509">
    <property type="entry name" value="NODB_dom"/>
</dbReference>
<sequence>MQEAKRTNKDCRKYKWPEGKKCAFVFSVDIDAESPFLWDNRGKKIVGLGELEQRRFGPREGLYRLTDLLAEFSAHGSFYVPGIVADTYPEILPFLIENGHETGLHGYYHERVEQLSPAQNAAVLDKSIATYQKHTGALPRAYRSPAWEQTPELVAMLIERGIEYDSSLMGFDHPYRIGGLVEVPVQWVLDDAIYFKFSGGGKDLWHPANPEAVFDRWVEEFEGQREFGGLFMLTCHPWISGRAQRIRLLRRLMTHIAQYDDVWWATAEQIAAHHKASHQCASFDVKADLIDTDFTV</sequence>